<dbReference type="Proteomes" id="UP000023541">
    <property type="component" value="Unassembled WGS sequence"/>
</dbReference>
<evidence type="ECO:0000259" key="2">
    <source>
        <dbReference type="Pfam" id="PF17131"/>
    </source>
</evidence>
<feature type="domain" description="Uncharacterized protein TP-0789" evidence="2">
    <location>
        <begin position="89"/>
        <end position="278"/>
    </location>
</feature>
<gene>
    <name evidence="3" type="ORF">ATO12_04970</name>
</gene>
<proteinExistence type="predicted"/>
<dbReference type="EMBL" id="AQRA01000010">
    <property type="protein sequence ID" value="EZH71972.1"/>
    <property type="molecule type" value="Genomic_DNA"/>
</dbReference>
<dbReference type="Pfam" id="PF17131">
    <property type="entry name" value="LolA_like"/>
    <property type="match status" value="1"/>
</dbReference>
<name>A0A023BPI8_9FLAO</name>
<organism evidence="3 4">
    <name type="scientific">Aquimarina atlantica</name>
    <dbReference type="NCBI Taxonomy" id="1317122"/>
    <lineage>
        <taxon>Bacteria</taxon>
        <taxon>Pseudomonadati</taxon>
        <taxon>Bacteroidota</taxon>
        <taxon>Flavobacteriia</taxon>
        <taxon>Flavobacteriales</taxon>
        <taxon>Flavobacteriaceae</taxon>
        <taxon>Aquimarina</taxon>
    </lineage>
</organism>
<evidence type="ECO:0000313" key="3">
    <source>
        <dbReference type="EMBL" id="EZH71972.1"/>
    </source>
</evidence>
<dbReference type="OrthoDB" id="9803781at2"/>
<sequence length="295" mass="34215">MKKKQIVLLVVTMALTSSFSKMQLPTKSAKDIMLKVHKVAKESFNTSVQRIKLSTCKYTVSNKRIVCTEEARNKLLESVAKNYGNSNQDSRSISIIIEPKKEKGVGMLTYEYGELGKDNDSWIYFPELSKVKRLASSKGSNDNSGSFFGSEFSLEDMEDLKIDEYNYKILKEENYKGREVWVIEYTPTETKIKKSKYSKTISWIDKERYISLKKKLYVKGKLYKQLTMSKVEKIDNIWMARKLTMNNLATRNISIMNMTSVAFDQEVSDDFLTTRTLEDFTFREQSLVKLRNSLK</sequence>
<dbReference type="eggNOG" id="COG2834">
    <property type="taxonomic scope" value="Bacteria"/>
</dbReference>
<evidence type="ECO:0000313" key="4">
    <source>
        <dbReference type="Proteomes" id="UP000023541"/>
    </source>
</evidence>
<dbReference type="Gene3D" id="2.50.20.10">
    <property type="entry name" value="Lipoprotein localisation LolA/LolB/LppX"/>
    <property type="match status" value="1"/>
</dbReference>
<reference evidence="3 4" key="1">
    <citation type="submission" date="2014-04" db="EMBL/GenBank/DDBJ databases">
        <title>Aquimarina sp. 22II-S11-z7 Genome Sequencing.</title>
        <authorList>
            <person name="Lai Q."/>
        </authorList>
    </citation>
    <scope>NUCLEOTIDE SEQUENCE [LARGE SCALE GENOMIC DNA]</scope>
    <source>
        <strain evidence="3 4">22II-S11-z7</strain>
    </source>
</reference>
<accession>A0A023BPI8</accession>
<dbReference type="STRING" id="1317122.ATO12_04970"/>
<feature type="chain" id="PRO_5001511735" description="Uncharacterized protein TP-0789 domain-containing protein" evidence="1">
    <location>
        <begin position="23"/>
        <end position="295"/>
    </location>
</feature>
<keyword evidence="4" id="KW-1185">Reference proteome</keyword>
<comment type="caution">
    <text evidence="3">The sequence shown here is derived from an EMBL/GenBank/DDBJ whole genome shotgun (WGS) entry which is preliminary data.</text>
</comment>
<dbReference type="InterPro" id="IPR033399">
    <property type="entry name" value="TP_0789-like"/>
</dbReference>
<dbReference type="AlphaFoldDB" id="A0A023BPI8"/>
<keyword evidence="1" id="KW-0732">Signal</keyword>
<dbReference type="RefSeq" id="WP_034246246.1">
    <property type="nucleotide sequence ID" value="NZ_AQRA01000010.1"/>
</dbReference>
<evidence type="ECO:0000256" key="1">
    <source>
        <dbReference type="SAM" id="SignalP"/>
    </source>
</evidence>
<dbReference type="CDD" id="cd16329">
    <property type="entry name" value="LolA_like"/>
    <property type="match status" value="1"/>
</dbReference>
<protein>
    <recommendedName>
        <fullName evidence="2">Uncharacterized protein TP-0789 domain-containing protein</fullName>
    </recommendedName>
</protein>
<feature type="signal peptide" evidence="1">
    <location>
        <begin position="1"/>
        <end position="22"/>
    </location>
</feature>